<comment type="similarity">
    <text evidence="1">Belongs to the BlaI transcriptional regulatory family.</text>
</comment>
<proteinExistence type="inferred from homology"/>
<dbReference type="GO" id="GO:0045892">
    <property type="term" value="P:negative regulation of DNA-templated transcription"/>
    <property type="evidence" value="ECO:0007669"/>
    <property type="project" value="InterPro"/>
</dbReference>
<gene>
    <name evidence="5" type="ORF">ERS852425_01530</name>
</gene>
<evidence type="ECO:0000256" key="1">
    <source>
        <dbReference type="ARBA" id="ARBA00011046"/>
    </source>
</evidence>
<dbReference type="Gene3D" id="1.10.4040.10">
    <property type="entry name" value="Penicillinase repressor domain"/>
    <property type="match status" value="1"/>
</dbReference>
<organism evidence="5 6">
    <name type="scientific">Anaerostipes hadrus</name>
    <dbReference type="NCBI Taxonomy" id="649756"/>
    <lineage>
        <taxon>Bacteria</taxon>
        <taxon>Bacillati</taxon>
        <taxon>Bacillota</taxon>
        <taxon>Clostridia</taxon>
        <taxon>Lachnospirales</taxon>
        <taxon>Lachnospiraceae</taxon>
        <taxon>Anaerostipes</taxon>
    </lineage>
</organism>
<dbReference type="InterPro" id="IPR036388">
    <property type="entry name" value="WH-like_DNA-bd_sf"/>
</dbReference>
<dbReference type="RefSeq" id="WP_055258535.1">
    <property type="nucleotide sequence ID" value="NZ_CAXUGA010000010.1"/>
</dbReference>
<keyword evidence="2" id="KW-0805">Transcription regulation</keyword>
<evidence type="ECO:0000313" key="6">
    <source>
        <dbReference type="Proteomes" id="UP000095598"/>
    </source>
</evidence>
<dbReference type="AlphaFoldDB" id="A0A173SQP0"/>
<evidence type="ECO:0000256" key="2">
    <source>
        <dbReference type="ARBA" id="ARBA00023015"/>
    </source>
</evidence>
<sequence length="130" mass="15445">MEELTRLEERIMQCIWDYQGEVPFLDLIETVKEKLNKDYKRTSIRGYLFRLEEKGYIKVTKKGRKAYVQPLINEESYGKYQAEEVLDRWFDGSAKRLVSALGEKLTKEDGEELRGILDDFDFDDNHNKNI</sequence>
<name>A0A173SQP0_ANAHA</name>
<dbReference type="InterPro" id="IPR036390">
    <property type="entry name" value="WH_DNA-bd_sf"/>
</dbReference>
<keyword evidence="4" id="KW-0804">Transcription</keyword>
<evidence type="ECO:0000313" key="5">
    <source>
        <dbReference type="EMBL" id="CUM93014.1"/>
    </source>
</evidence>
<evidence type="ECO:0000256" key="3">
    <source>
        <dbReference type="ARBA" id="ARBA00023125"/>
    </source>
</evidence>
<accession>A0A173SQP0</accession>
<dbReference type="PIRSF" id="PIRSF019455">
    <property type="entry name" value="CopR_AtkY"/>
    <property type="match status" value="1"/>
</dbReference>
<dbReference type="InterPro" id="IPR005650">
    <property type="entry name" value="BlaI_family"/>
</dbReference>
<keyword evidence="3" id="KW-0238">DNA-binding</keyword>
<dbReference type="EMBL" id="CYXT01000009">
    <property type="protein sequence ID" value="CUM93014.1"/>
    <property type="molecule type" value="Genomic_DNA"/>
</dbReference>
<evidence type="ECO:0000256" key="4">
    <source>
        <dbReference type="ARBA" id="ARBA00023163"/>
    </source>
</evidence>
<dbReference type="SUPFAM" id="SSF46785">
    <property type="entry name" value="Winged helix' DNA-binding domain"/>
    <property type="match status" value="1"/>
</dbReference>
<dbReference type="Proteomes" id="UP000095598">
    <property type="component" value="Unassembled WGS sequence"/>
</dbReference>
<protein>
    <submittedName>
        <fullName evidence="5">Copper transport repressor, CopY/TcrY family</fullName>
    </submittedName>
</protein>
<dbReference type="GO" id="GO:0003677">
    <property type="term" value="F:DNA binding"/>
    <property type="evidence" value="ECO:0007669"/>
    <property type="project" value="UniProtKB-KW"/>
</dbReference>
<reference evidence="5 6" key="1">
    <citation type="submission" date="2015-09" db="EMBL/GenBank/DDBJ databases">
        <authorList>
            <consortium name="Pathogen Informatics"/>
        </authorList>
    </citation>
    <scope>NUCLEOTIDE SEQUENCE [LARGE SCALE GENOMIC DNA]</scope>
    <source>
        <strain evidence="5 6">2789STDY5608868</strain>
    </source>
</reference>
<dbReference type="Gene3D" id="1.10.10.10">
    <property type="entry name" value="Winged helix-like DNA-binding domain superfamily/Winged helix DNA-binding domain"/>
    <property type="match status" value="1"/>
</dbReference>
<dbReference type="Pfam" id="PF03965">
    <property type="entry name" value="Penicillinase_R"/>
    <property type="match status" value="1"/>
</dbReference>